<dbReference type="EMBL" id="ATDL01000022">
    <property type="protein sequence ID" value="ERJ57224.1"/>
    <property type="molecule type" value="Genomic_DNA"/>
</dbReference>
<evidence type="ECO:0000259" key="2">
    <source>
        <dbReference type="Pfam" id="PF24880"/>
    </source>
</evidence>
<evidence type="ECO:0000313" key="3">
    <source>
        <dbReference type="EMBL" id="ERJ57224.1"/>
    </source>
</evidence>
<dbReference type="AlphaFoldDB" id="U2IX03"/>
<dbReference type="eggNOG" id="COG5620">
    <property type="taxonomic scope" value="Bacteria"/>
</dbReference>
<feature type="domain" description="DUF7738" evidence="2">
    <location>
        <begin position="19"/>
        <end position="117"/>
    </location>
</feature>
<accession>U2IX03</accession>
<feature type="domain" description="DUF6892" evidence="1">
    <location>
        <begin position="170"/>
        <end position="302"/>
    </location>
</feature>
<dbReference type="PATRIC" id="fig|1346330.5.peg.3951"/>
<dbReference type="RefSeq" id="WP_021071955.1">
    <property type="nucleotide sequence ID" value="NZ_ATDL01000022.1"/>
</dbReference>
<keyword evidence="4" id="KW-1185">Reference proteome</keyword>
<dbReference type="InterPro" id="IPR056640">
    <property type="entry name" value="DUF7738"/>
</dbReference>
<protein>
    <submittedName>
        <fullName evidence="3">Uncharacterized protein</fullName>
    </submittedName>
</protein>
<evidence type="ECO:0000313" key="4">
    <source>
        <dbReference type="Proteomes" id="UP000016584"/>
    </source>
</evidence>
<dbReference type="Proteomes" id="UP000016584">
    <property type="component" value="Unassembled WGS sequence"/>
</dbReference>
<organism evidence="3 4">
    <name type="scientific">Sphingobacterium paucimobilis HER1398</name>
    <dbReference type="NCBI Taxonomy" id="1346330"/>
    <lineage>
        <taxon>Bacteria</taxon>
        <taxon>Pseudomonadati</taxon>
        <taxon>Bacteroidota</taxon>
        <taxon>Sphingobacteriia</taxon>
        <taxon>Sphingobacteriales</taxon>
        <taxon>Sphingobacteriaceae</taxon>
        <taxon>Sphingobacterium</taxon>
    </lineage>
</organism>
<dbReference type="Pfam" id="PF21832">
    <property type="entry name" value="DUF6892"/>
    <property type="match status" value="1"/>
</dbReference>
<dbReference type="OrthoDB" id="355909at2"/>
<dbReference type="InterPro" id="IPR054187">
    <property type="entry name" value="DUF6892"/>
</dbReference>
<reference evidence="3 4" key="1">
    <citation type="journal article" date="2013" name="Genome Announc.">
        <title>The Draft Genome Sequence of Sphingomonas paucimobilis Strain HER1398 (Proteobacteria), Host to the Giant PAU Phage, Indicates That It Is a Member of the Genus Sphingobacterium (Bacteroidetes).</title>
        <authorList>
            <person name="White R.A.III."/>
            <person name="Suttle C.A."/>
        </authorList>
    </citation>
    <scope>NUCLEOTIDE SEQUENCE [LARGE SCALE GENOMIC DNA]</scope>
    <source>
        <strain evidence="3 4">HER1398</strain>
    </source>
</reference>
<name>U2IX03_9SPHI</name>
<comment type="caution">
    <text evidence="3">The sequence shown here is derived from an EMBL/GenBank/DDBJ whole genome shotgun (WGS) entry which is preliminary data.</text>
</comment>
<evidence type="ECO:0000259" key="1">
    <source>
        <dbReference type="Pfam" id="PF21832"/>
    </source>
</evidence>
<gene>
    <name evidence="3" type="ORF">M472_00445</name>
</gene>
<dbReference type="STRING" id="1346330.M472_00445"/>
<dbReference type="Pfam" id="PF24880">
    <property type="entry name" value="DUF7738"/>
    <property type="match status" value="1"/>
</dbReference>
<sequence length="306" mass="35098">MGLLDKLFGRKKETKERMKIELNEQGIWLDAHSLTFPTSITYLNSILGEPSREYWDDNMWHVAWDDLGIYTEYGVMDNVISLSFLQHPQEEVKYRSIGLYEGDIYLNGVSVRGKKDFDGKIGPWALYALCYGLEGNSPVYSYQLGKNYSYVASAKKKNIYAVKNNVKDSITFSDFNFKLAVIDELMYVQEVLKPMVEVYEFANLYKGRSIDVDAEGYDPIPELVAYFKALKIDKKWADSVTEIYQDGGNEIYRTICPFWDGEDDTFTIGSFADIDQFPNLKKMTLFQTEESVLDALKAKGIEATLL</sequence>
<proteinExistence type="predicted"/>